<evidence type="ECO:0000313" key="3">
    <source>
        <dbReference type="Proteomes" id="UP001500393"/>
    </source>
</evidence>
<reference evidence="2 3" key="1">
    <citation type="journal article" date="2019" name="Int. J. Syst. Evol. Microbiol.">
        <title>The Global Catalogue of Microorganisms (GCM) 10K type strain sequencing project: providing services to taxonomists for standard genome sequencing and annotation.</title>
        <authorList>
            <consortium name="The Broad Institute Genomics Platform"/>
            <consortium name="The Broad Institute Genome Sequencing Center for Infectious Disease"/>
            <person name="Wu L."/>
            <person name="Ma J."/>
        </authorList>
    </citation>
    <scope>NUCLEOTIDE SEQUENCE [LARGE SCALE GENOMIC DNA]</scope>
    <source>
        <strain evidence="2 3">JCM 14969</strain>
    </source>
</reference>
<protein>
    <submittedName>
        <fullName evidence="2">Uncharacterized protein</fullName>
    </submittedName>
</protein>
<dbReference type="Proteomes" id="UP001500393">
    <property type="component" value="Unassembled WGS sequence"/>
</dbReference>
<feature type="compositionally biased region" description="Basic and acidic residues" evidence="1">
    <location>
        <begin position="1"/>
        <end position="11"/>
    </location>
</feature>
<gene>
    <name evidence="2" type="ORF">GCM10009789_15330</name>
</gene>
<evidence type="ECO:0000256" key="1">
    <source>
        <dbReference type="SAM" id="MobiDB-lite"/>
    </source>
</evidence>
<organism evidence="2 3">
    <name type="scientific">Kribbella sancticallisti</name>
    <dbReference type="NCBI Taxonomy" id="460087"/>
    <lineage>
        <taxon>Bacteria</taxon>
        <taxon>Bacillati</taxon>
        <taxon>Actinomycetota</taxon>
        <taxon>Actinomycetes</taxon>
        <taxon>Propionibacteriales</taxon>
        <taxon>Kribbellaceae</taxon>
        <taxon>Kribbella</taxon>
    </lineage>
</organism>
<name>A0ABN2CTN2_9ACTN</name>
<evidence type="ECO:0000313" key="2">
    <source>
        <dbReference type="EMBL" id="GAA1563206.1"/>
    </source>
</evidence>
<dbReference type="EMBL" id="BAAAOS010000017">
    <property type="protein sequence ID" value="GAA1563206.1"/>
    <property type="molecule type" value="Genomic_DNA"/>
</dbReference>
<comment type="caution">
    <text evidence="2">The sequence shown here is derived from an EMBL/GenBank/DDBJ whole genome shotgun (WGS) entry which is preliminary data.</text>
</comment>
<accession>A0ABN2CTN2</accession>
<sequence>MPEAVREGLRLRDRRSRKVQPAHPGAEPREGHRVGADVALQVHPAEPGDVAQSRQVELHHLAEVLRILGEPLHPVVGGGGVRRDPFVPTGPVHCAVVVHPATVTQLPGTALGVFYWKAVVQIRAL</sequence>
<feature type="region of interest" description="Disordered" evidence="1">
    <location>
        <begin position="1"/>
        <end position="33"/>
    </location>
</feature>
<proteinExistence type="predicted"/>
<keyword evidence="3" id="KW-1185">Reference proteome</keyword>